<feature type="non-terminal residue" evidence="1">
    <location>
        <position position="87"/>
    </location>
</feature>
<gene>
    <name evidence="1" type="ORF">EGW08_022185</name>
</gene>
<dbReference type="Proteomes" id="UP000271974">
    <property type="component" value="Unassembled WGS sequence"/>
</dbReference>
<comment type="caution">
    <text evidence="1">The sequence shown here is derived from an EMBL/GenBank/DDBJ whole genome shotgun (WGS) entry which is preliminary data.</text>
</comment>
<evidence type="ECO:0000313" key="2">
    <source>
        <dbReference type="Proteomes" id="UP000271974"/>
    </source>
</evidence>
<reference evidence="1 2" key="1">
    <citation type="submission" date="2019-01" db="EMBL/GenBank/DDBJ databases">
        <title>A draft genome assembly of the solar-powered sea slug Elysia chlorotica.</title>
        <authorList>
            <person name="Cai H."/>
            <person name="Li Q."/>
            <person name="Fang X."/>
            <person name="Li J."/>
            <person name="Curtis N.E."/>
            <person name="Altenburger A."/>
            <person name="Shibata T."/>
            <person name="Feng M."/>
            <person name="Maeda T."/>
            <person name="Schwartz J.A."/>
            <person name="Shigenobu S."/>
            <person name="Lundholm N."/>
            <person name="Nishiyama T."/>
            <person name="Yang H."/>
            <person name="Hasebe M."/>
            <person name="Li S."/>
            <person name="Pierce S.K."/>
            <person name="Wang J."/>
        </authorList>
    </citation>
    <scope>NUCLEOTIDE SEQUENCE [LARGE SCALE GENOMIC DNA]</scope>
    <source>
        <strain evidence="1">EC2010</strain>
        <tissue evidence="1">Whole organism of an adult</tissue>
    </source>
</reference>
<protein>
    <submittedName>
        <fullName evidence="1">Uncharacterized protein</fullName>
    </submittedName>
</protein>
<keyword evidence="2" id="KW-1185">Reference proteome</keyword>
<feature type="non-terminal residue" evidence="1">
    <location>
        <position position="1"/>
    </location>
</feature>
<organism evidence="1 2">
    <name type="scientific">Elysia chlorotica</name>
    <name type="common">Eastern emerald elysia</name>
    <name type="synonym">Sea slug</name>
    <dbReference type="NCBI Taxonomy" id="188477"/>
    <lineage>
        <taxon>Eukaryota</taxon>
        <taxon>Metazoa</taxon>
        <taxon>Spiralia</taxon>
        <taxon>Lophotrochozoa</taxon>
        <taxon>Mollusca</taxon>
        <taxon>Gastropoda</taxon>
        <taxon>Heterobranchia</taxon>
        <taxon>Euthyneura</taxon>
        <taxon>Panpulmonata</taxon>
        <taxon>Sacoglossa</taxon>
        <taxon>Placobranchoidea</taxon>
        <taxon>Plakobranchidae</taxon>
        <taxon>Elysia</taxon>
    </lineage>
</organism>
<dbReference type="EMBL" id="RQTK01001502">
    <property type="protein sequence ID" value="RUS70054.1"/>
    <property type="molecule type" value="Genomic_DNA"/>
</dbReference>
<sequence length="87" mass="9537">LTFSTLPLPSLVMIWTTMGHSMPARVPTELDRPIKMLASNNNSNKNHNLPEMAKPLKPTARVRQATAGAVLLVKLTPRRNTASIPNP</sequence>
<evidence type="ECO:0000313" key="1">
    <source>
        <dbReference type="EMBL" id="RUS70054.1"/>
    </source>
</evidence>
<name>A0A433SLQ4_ELYCH</name>
<accession>A0A433SLQ4</accession>
<dbReference type="AlphaFoldDB" id="A0A433SLQ4"/>
<proteinExistence type="predicted"/>